<dbReference type="EMBL" id="KI392312">
    <property type="protein sequence ID" value="ERN17628.1"/>
    <property type="molecule type" value="Genomic_DNA"/>
</dbReference>
<sequence>MEADQIGFVLSRVSELQSKINNCIHRATKQESTFMEEEEDSDVEGGKEEDADEESVSSRTGELRLQNDNEAHAEAESLLNIRSALESLEEQLSCLQALQHQQRLEREATLAEIDQCRRVLLKKLKDYKGQDFEVIHEASAFAGETGEQGDDLLLPPYPSRLPDSSTLEETYLSKPPSLHSKSPHNNIASNQSLYTKRKNTSETKRKSTQLKDHHSSEKKPQNGLKMVLSLVAKTAIAVASVVSVLSLAGFEPRLRRRGFSVKALKFPLKPAEDKGSEVRCPPGKVLVRENGVERCLVKERVEVPFELMVRAPDISYGFG</sequence>
<organism evidence="3 4">
    <name type="scientific">Amborella trichopoda</name>
    <dbReference type="NCBI Taxonomy" id="13333"/>
    <lineage>
        <taxon>Eukaryota</taxon>
        <taxon>Viridiplantae</taxon>
        <taxon>Streptophyta</taxon>
        <taxon>Embryophyta</taxon>
        <taxon>Tracheophyta</taxon>
        <taxon>Spermatophyta</taxon>
        <taxon>Magnoliopsida</taxon>
        <taxon>Amborellales</taxon>
        <taxon>Amborellaceae</taxon>
        <taxon>Amborella</taxon>
    </lineage>
</organism>
<dbReference type="GO" id="GO:0009707">
    <property type="term" value="C:chloroplast outer membrane"/>
    <property type="evidence" value="ECO:0007669"/>
    <property type="project" value="EnsemblPlants"/>
</dbReference>
<evidence type="ECO:0000256" key="1">
    <source>
        <dbReference type="SAM" id="Coils"/>
    </source>
</evidence>
<feature type="region of interest" description="Disordered" evidence="2">
    <location>
        <begin position="145"/>
        <end position="221"/>
    </location>
</feature>
<gene>
    <name evidence="3" type="ORF">AMTR_s00059p00174130</name>
</gene>
<feature type="region of interest" description="Disordered" evidence="2">
    <location>
        <begin position="29"/>
        <end position="69"/>
    </location>
</feature>
<feature type="compositionally biased region" description="Low complexity" evidence="2">
    <location>
        <begin position="172"/>
        <end position="186"/>
    </location>
</feature>
<name>U5DB59_AMBTC</name>
<protein>
    <recommendedName>
        <fullName evidence="5">Plastid division protein PDV2</fullName>
    </recommendedName>
</protein>
<dbReference type="PANTHER" id="PTHR33600">
    <property type="entry name" value="PLASTID DIVISION PROTEIN PDV2"/>
    <property type="match status" value="1"/>
</dbReference>
<keyword evidence="4" id="KW-1185">Reference proteome</keyword>
<dbReference type="GO" id="GO:0010020">
    <property type="term" value="P:chloroplast fission"/>
    <property type="evidence" value="ECO:0007669"/>
    <property type="project" value="EnsemblPlants"/>
</dbReference>
<evidence type="ECO:0008006" key="5">
    <source>
        <dbReference type="Google" id="ProtNLM"/>
    </source>
</evidence>
<feature type="coiled-coil region" evidence="1">
    <location>
        <begin position="78"/>
        <end position="105"/>
    </location>
</feature>
<dbReference type="GO" id="GO:0070273">
    <property type="term" value="F:phosphatidylinositol-4-phosphate binding"/>
    <property type="evidence" value="ECO:0007669"/>
    <property type="project" value="EnsemblPlants"/>
</dbReference>
<reference evidence="4" key="1">
    <citation type="journal article" date="2013" name="Science">
        <title>The Amborella genome and the evolution of flowering plants.</title>
        <authorList>
            <consortium name="Amborella Genome Project"/>
        </authorList>
    </citation>
    <scope>NUCLEOTIDE SEQUENCE [LARGE SCALE GENOMIC DNA]</scope>
</reference>
<dbReference type="STRING" id="13333.U5DB59"/>
<dbReference type="eggNOG" id="ENOG502REYJ">
    <property type="taxonomic scope" value="Eukaryota"/>
</dbReference>
<accession>U5DB59</accession>
<dbReference type="OMA" id="NCIHRAT"/>
<dbReference type="GO" id="GO:0009739">
    <property type="term" value="P:response to gibberellin"/>
    <property type="evidence" value="ECO:0007669"/>
    <property type="project" value="EnsemblPlants"/>
</dbReference>
<feature type="compositionally biased region" description="Basic and acidic residues" evidence="2">
    <location>
        <begin position="199"/>
        <end position="220"/>
    </location>
</feature>
<dbReference type="PANTHER" id="PTHR33600:SF3">
    <property type="entry name" value="PLASTID DIVISION PROTEIN PDV2"/>
    <property type="match status" value="1"/>
</dbReference>
<evidence type="ECO:0000256" key="2">
    <source>
        <dbReference type="SAM" id="MobiDB-lite"/>
    </source>
</evidence>
<dbReference type="AlphaFoldDB" id="U5DB59"/>
<dbReference type="InterPro" id="IPR038939">
    <property type="entry name" value="PDV1/PDV2"/>
</dbReference>
<keyword evidence="1" id="KW-0175">Coiled coil</keyword>
<dbReference type="Gramene" id="ERN17628">
    <property type="protein sequence ID" value="ERN17628"/>
    <property type="gene ID" value="AMTR_s00059p00174130"/>
</dbReference>
<dbReference type="Proteomes" id="UP000017836">
    <property type="component" value="Unassembled WGS sequence"/>
</dbReference>
<dbReference type="HOGENOM" id="CLU_075429_0_0_1"/>
<evidence type="ECO:0000313" key="3">
    <source>
        <dbReference type="EMBL" id="ERN17628.1"/>
    </source>
</evidence>
<evidence type="ECO:0000313" key="4">
    <source>
        <dbReference type="Proteomes" id="UP000017836"/>
    </source>
</evidence>
<proteinExistence type="predicted"/>
<feature type="compositionally biased region" description="Acidic residues" evidence="2">
    <location>
        <begin position="34"/>
        <end position="55"/>
    </location>
</feature>